<dbReference type="Proteomes" id="UP001215280">
    <property type="component" value="Unassembled WGS sequence"/>
</dbReference>
<evidence type="ECO:0000313" key="2">
    <source>
        <dbReference type="Proteomes" id="UP001215280"/>
    </source>
</evidence>
<protein>
    <submittedName>
        <fullName evidence="1">Uncharacterized protein</fullName>
    </submittedName>
</protein>
<gene>
    <name evidence="1" type="ORF">DFH07DRAFT_766715</name>
</gene>
<sequence length="172" mass="18242">MGYTVPRSRVTGAWGVPDTRSPAPIFASSEKPSLAEARSLHSGAHREGFIKLDPKISPHCLLDEGYPPPSSPESRAPSGTLVVVRSATVIRMPIPFHSHFDLYDSGIGIPCYGNPFRLRRPVLVAPKVLRGFSSSLLSSSSADGVSSDVATTPEPRLIALGSVSLVHITSTA</sequence>
<dbReference type="AlphaFoldDB" id="A0AAD7K1U6"/>
<dbReference type="EMBL" id="JARJLG010000012">
    <property type="protein sequence ID" value="KAJ7776517.1"/>
    <property type="molecule type" value="Genomic_DNA"/>
</dbReference>
<name>A0AAD7K1U6_9AGAR</name>
<reference evidence="1" key="1">
    <citation type="submission" date="2023-03" db="EMBL/GenBank/DDBJ databases">
        <title>Massive genome expansion in bonnet fungi (Mycena s.s.) driven by repeated elements and novel gene families across ecological guilds.</title>
        <authorList>
            <consortium name="Lawrence Berkeley National Laboratory"/>
            <person name="Harder C.B."/>
            <person name="Miyauchi S."/>
            <person name="Viragh M."/>
            <person name="Kuo A."/>
            <person name="Thoen E."/>
            <person name="Andreopoulos B."/>
            <person name="Lu D."/>
            <person name="Skrede I."/>
            <person name="Drula E."/>
            <person name="Henrissat B."/>
            <person name="Morin E."/>
            <person name="Kohler A."/>
            <person name="Barry K."/>
            <person name="LaButti K."/>
            <person name="Morin E."/>
            <person name="Salamov A."/>
            <person name="Lipzen A."/>
            <person name="Mereny Z."/>
            <person name="Hegedus B."/>
            <person name="Baldrian P."/>
            <person name="Stursova M."/>
            <person name="Weitz H."/>
            <person name="Taylor A."/>
            <person name="Grigoriev I.V."/>
            <person name="Nagy L.G."/>
            <person name="Martin F."/>
            <person name="Kauserud H."/>
        </authorList>
    </citation>
    <scope>NUCLEOTIDE SEQUENCE</scope>
    <source>
        <strain evidence="1">CBHHK188m</strain>
    </source>
</reference>
<keyword evidence="2" id="KW-1185">Reference proteome</keyword>
<organism evidence="1 2">
    <name type="scientific">Mycena maculata</name>
    <dbReference type="NCBI Taxonomy" id="230809"/>
    <lineage>
        <taxon>Eukaryota</taxon>
        <taxon>Fungi</taxon>
        <taxon>Dikarya</taxon>
        <taxon>Basidiomycota</taxon>
        <taxon>Agaricomycotina</taxon>
        <taxon>Agaricomycetes</taxon>
        <taxon>Agaricomycetidae</taxon>
        <taxon>Agaricales</taxon>
        <taxon>Marasmiineae</taxon>
        <taxon>Mycenaceae</taxon>
        <taxon>Mycena</taxon>
    </lineage>
</organism>
<comment type="caution">
    <text evidence="1">The sequence shown here is derived from an EMBL/GenBank/DDBJ whole genome shotgun (WGS) entry which is preliminary data.</text>
</comment>
<proteinExistence type="predicted"/>
<evidence type="ECO:0000313" key="1">
    <source>
        <dbReference type="EMBL" id="KAJ7776517.1"/>
    </source>
</evidence>
<accession>A0AAD7K1U6</accession>